<dbReference type="Proteomes" id="UP000887013">
    <property type="component" value="Unassembled WGS sequence"/>
</dbReference>
<dbReference type="EMBL" id="BMAW01082018">
    <property type="protein sequence ID" value="GFU27243.1"/>
    <property type="molecule type" value="Genomic_DNA"/>
</dbReference>
<sequence length="19" mass="2447">FRKRLLTHRIPPYREMVAY</sequence>
<organism evidence="1 2">
    <name type="scientific">Nephila pilipes</name>
    <name type="common">Giant wood spider</name>
    <name type="synonym">Nephila maculata</name>
    <dbReference type="NCBI Taxonomy" id="299642"/>
    <lineage>
        <taxon>Eukaryota</taxon>
        <taxon>Metazoa</taxon>
        <taxon>Ecdysozoa</taxon>
        <taxon>Arthropoda</taxon>
        <taxon>Chelicerata</taxon>
        <taxon>Arachnida</taxon>
        <taxon>Araneae</taxon>
        <taxon>Araneomorphae</taxon>
        <taxon>Entelegynae</taxon>
        <taxon>Araneoidea</taxon>
        <taxon>Nephilidae</taxon>
        <taxon>Nephila</taxon>
    </lineage>
</organism>
<dbReference type="OrthoDB" id="425619at2759"/>
<comment type="caution">
    <text evidence="1">The sequence shown here is derived from an EMBL/GenBank/DDBJ whole genome shotgun (WGS) entry which is preliminary data.</text>
</comment>
<dbReference type="AlphaFoldDB" id="A0A8X6UFI1"/>
<protein>
    <submittedName>
        <fullName evidence="1">Retrovirus-related Pol polyprotein from transposon 17.6</fullName>
    </submittedName>
</protein>
<name>A0A8X6UFI1_NEPPI</name>
<accession>A0A8X6UFI1</accession>
<proteinExistence type="predicted"/>
<evidence type="ECO:0000313" key="2">
    <source>
        <dbReference type="Proteomes" id="UP000887013"/>
    </source>
</evidence>
<keyword evidence="2" id="KW-1185">Reference proteome</keyword>
<evidence type="ECO:0000313" key="1">
    <source>
        <dbReference type="EMBL" id="GFU27243.1"/>
    </source>
</evidence>
<feature type="non-terminal residue" evidence="1">
    <location>
        <position position="1"/>
    </location>
</feature>
<gene>
    <name evidence="1" type="primary">pol_2392</name>
    <name evidence="1" type="ORF">NPIL_513851</name>
</gene>
<reference evidence="1" key="1">
    <citation type="submission" date="2020-08" db="EMBL/GenBank/DDBJ databases">
        <title>Multicomponent nature underlies the extraordinary mechanical properties of spider dragline silk.</title>
        <authorList>
            <person name="Kono N."/>
            <person name="Nakamura H."/>
            <person name="Mori M."/>
            <person name="Yoshida Y."/>
            <person name="Ohtoshi R."/>
            <person name="Malay A.D."/>
            <person name="Moran D.A.P."/>
            <person name="Tomita M."/>
            <person name="Numata K."/>
            <person name="Arakawa K."/>
        </authorList>
    </citation>
    <scope>NUCLEOTIDE SEQUENCE</scope>
</reference>